<gene>
    <name evidence="2" type="ORF">PFL1_04607</name>
</gene>
<sequence>MRTLHGPSPGPPRGSRSTRASCSCGRARLPSHYQRRLHTTAASFYRTPAPTLQAIAEPTLDQAYGPKQSRPRIFRACRPLRFSACPSVSTPPWPALYGPRQDVREQRSRHQHINTTRRRATRQDTGGGLPAAASCLNRPAPPQAAAHAAAHLQPLPS</sequence>
<proteinExistence type="predicted"/>
<dbReference type="RefSeq" id="XP_007880324.1">
    <property type="nucleotide sequence ID" value="XM_007882133.1"/>
</dbReference>
<dbReference type="EMBL" id="KE361637">
    <property type="protein sequence ID" value="EPQ27863.1"/>
    <property type="molecule type" value="Genomic_DNA"/>
</dbReference>
<protein>
    <submittedName>
        <fullName evidence="2">Uncharacterized protein</fullName>
    </submittedName>
</protein>
<feature type="compositionally biased region" description="Low complexity" evidence="1">
    <location>
        <begin position="143"/>
        <end position="157"/>
    </location>
</feature>
<organism evidence="2 3">
    <name type="scientific">Pseudozyma flocculosa PF-1</name>
    <dbReference type="NCBI Taxonomy" id="1277687"/>
    <lineage>
        <taxon>Eukaryota</taxon>
        <taxon>Fungi</taxon>
        <taxon>Dikarya</taxon>
        <taxon>Basidiomycota</taxon>
        <taxon>Ustilaginomycotina</taxon>
        <taxon>Ustilaginomycetes</taxon>
        <taxon>Ustilaginales</taxon>
        <taxon>Ustilaginaceae</taxon>
        <taxon>Pseudozyma</taxon>
    </lineage>
</organism>
<evidence type="ECO:0000256" key="1">
    <source>
        <dbReference type="SAM" id="MobiDB-lite"/>
    </source>
</evidence>
<evidence type="ECO:0000313" key="3">
    <source>
        <dbReference type="Proteomes" id="UP000053664"/>
    </source>
</evidence>
<evidence type="ECO:0000313" key="2">
    <source>
        <dbReference type="EMBL" id="EPQ27863.1"/>
    </source>
</evidence>
<accession>A0A061H5F2</accession>
<dbReference type="AlphaFoldDB" id="A0A061H5F2"/>
<dbReference type="GeneID" id="19318708"/>
<dbReference type="Proteomes" id="UP000053664">
    <property type="component" value="Unassembled WGS sequence"/>
</dbReference>
<reference evidence="2 3" key="1">
    <citation type="journal article" date="2013" name="Plant Cell">
        <title>The transition from a phytopathogenic smut ancestor to an anamorphic biocontrol agent deciphered by comparative whole-genome analysis.</title>
        <authorList>
            <person name="Lefebvre F."/>
            <person name="Joly D.L."/>
            <person name="Labbe C."/>
            <person name="Teichmann B."/>
            <person name="Linning R."/>
            <person name="Belzile F."/>
            <person name="Bakkeren G."/>
            <person name="Belanger R.R."/>
        </authorList>
    </citation>
    <scope>NUCLEOTIDE SEQUENCE [LARGE SCALE GENOMIC DNA]</scope>
    <source>
        <strain evidence="2 3">PF-1</strain>
    </source>
</reference>
<dbReference type="HOGENOM" id="CLU_1678709_0_0_1"/>
<feature type="compositionally biased region" description="Basic residues" evidence="1">
    <location>
        <begin position="109"/>
        <end position="120"/>
    </location>
</feature>
<dbReference type="KEGG" id="pfp:PFL1_04607"/>
<name>A0A061H5F2_9BASI</name>
<feature type="region of interest" description="Disordered" evidence="1">
    <location>
        <begin position="1"/>
        <end position="23"/>
    </location>
</feature>
<feature type="region of interest" description="Disordered" evidence="1">
    <location>
        <begin position="91"/>
        <end position="157"/>
    </location>
</feature>